<protein>
    <recommendedName>
        <fullName evidence="2">PAS domain-containing protein</fullName>
    </recommendedName>
</protein>
<dbReference type="NCBIfam" id="TIGR00229">
    <property type="entry name" value="sensory_box"/>
    <property type="match status" value="2"/>
</dbReference>
<dbReference type="InterPro" id="IPR052155">
    <property type="entry name" value="Biofilm_reg_signaling"/>
</dbReference>
<sequence>MASLDNISEKKIQHDTLMKYKVLFESSRDAIMTLEPPTWNFTSGNPATIEMFRAKNEKEFISYTPGDLSPEKQPDGRASDEKAKEMIETAMDKGSHFFDWTHKRINGEEFPANVLLTRVDLGTKAFLQATVRDITEQKKYEAKITESEEKYRALFEASADGILIADIETKKFKFANPAICRMLGYSQDELCQMSIADIHPKKDLPYVISEFEAQAKKEKILAEKIPCLRKDGSIFYTDINTTQITLNGHQCNVGLFRDITGRQKAEEELRIKNKDLELFNKLSVDRELKMMELKNKITELEERITHS</sequence>
<accession>A0A1G1XMQ3</accession>
<dbReference type="InterPro" id="IPR013767">
    <property type="entry name" value="PAS_fold"/>
</dbReference>
<keyword evidence="1" id="KW-0175">Coiled coil</keyword>
<dbReference type="PROSITE" id="PS50112">
    <property type="entry name" value="PAS"/>
    <property type="match status" value="1"/>
</dbReference>
<evidence type="ECO:0000313" key="3">
    <source>
        <dbReference type="EMBL" id="OGY41184.1"/>
    </source>
</evidence>
<dbReference type="InterPro" id="IPR000014">
    <property type="entry name" value="PAS"/>
</dbReference>
<evidence type="ECO:0000256" key="1">
    <source>
        <dbReference type="SAM" id="Coils"/>
    </source>
</evidence>
<evidence type="ECO:0000313" key="4">
    <source>
        <dbReference type="Proteomes" id="UP000176498"/>
    </source>
</evidence>
<dbReference type="PANTHER" id="PTHR44757">
    <property type="entry name" value="DIGUANYLATE CYCLASE DGCP"/>
    <property type="match status" value="1"/>
</dbReference>
<organism evidence="3 4">
    <name type="scientific">Candidatus Buchananbacteria bacterium RBG_13_36_9</name>
    <dbReference type="NCBI Taxonomy" id="1797530"/>
    <lineage>
        <taxon>Bacteria</taxon>
        <taxon>Candidatus Buchananiibacteriota</taxon>
    </lineage>
</organism>
<dbReference type="SUPFAM" id="SSF55785">
    <property type="entry name" value="PYP-like sensor domain (PAS domain)"/>
    <property type="match status" value="2"/>
</dbReference>
<dbReference type="SMART" id="SM00091">
    <property type="entry name" value="PAS"/>
    <property type="match status" value="2"/>
</dbReference>
<comment type="caution">
    <text evidence="3">The sequence shown here is derived from an EMBL/GenBank/DDBJ whole genome shotgun (WGS) entry which is preliminary data.</text>
</comment>
<name>A0A1G1XMQ3_9BACT</name>
<dbReference type="Pfam" id="PF00989">
    <property type="entry name" value="PAS"/>
    <property type="match status" value="1"/>
</dbReference>
<proteinExistence type="predicted"/>
<dbReference type="EMBL" id="MHHZ01000021">
    <property type="protein sequence ID" value="OGY41184.1"/>
    <property type="molecule type" value="Genomic_DNA"/>
</dbReference>
<reference evidence="3 4" key="1">
    <citation type="journal article" date="2016" name="Nat. Commun.">
        <title>Thousands of microbial genomes shed light on interconnected biogeochemical processes in an aquifer system.</title>
        <authorList>
            <person name="Anantharaman K."/>
            <person name="Brown C.T."/>
            <person name="Hug L.A."/>
            <person name="Sharon I."/>
            <person name="Castelle C.J."/>
            <person name="Probst A.J."/>
            <person name="Thomas B.C."/>
            <person name="Singh A."/>
            <person name="Wilkins M.J."/>
            <person name="Karaoz U."/>
            <person name="Brodie E.L."/>
            <person name="Williams K.H."/>
            <person name="Hubbard S.S."/>
            <person name="Banfield J.F."/>
        </authorList>
    </citation>
    <scope>NUCLEOTIDE SEQUENCE [LARGE SCALE GENOMIC DNA]</scope>
</reference>
<evidence type="ECO:0000259" key="2">
    <source>
        <dbReference type="PROSITE" id="PS50112"/>
    </source>
</evidence>
<dbReference type="PANTHER" id="PTHR44757:SF2">
    <property type="entry name" value="BIOFILM ARCHITECTURE MAINTENANCE PROTEIN MBAA"/>
    <property type="match status" value="1"/>
</dbReference>
<dbReference type="InterPro" id="IPR035965">
    <property type="entry name" value="PAS-like_dom_sf"/>
</dbReference>
<feature type="domain" description="PAS" evidence="2">
    <location>
        <begin position="147"/>
        <end position="218"/>
    </location>
</feature>
<dbReference type="Proteomes" id="UP000176498">
    <property type="component" value="Unassembled WGS sequence"/>
</dbReference>
<dbReference type="Gene3D" id="3.30.450.20">
    <property type="entry name" value="PAS domain"/>
    <property type="match status" value="2"/>
</dbReference>
<feature type="coiled-coil region" evidence="1">
    <location>
        <begin position="262"/>
        <end position="303"/>
    </location>
</feature>
<dbReference type="Pfam" id="PF13426">
    <property type="entry name" value="PAS_9"/>
    <property type="match status" value="1"/>
</dbReference>
<dbReference type="AlphaFoldDB" id="A0A1G1XMQ3"/>
<dbReference type="CDD" id="cd00130">
    <property type="entry name" value="PAS"/>
    <property type="match status" value="1"/>
</dbReference>
<gene>
    <name evidence="3" type="ORF">A2Y82_01930</name>
</gene>